<feature type="transmembrane region" description="Helical" evidence="1">
    <location>
        <begin position="7"/>
        <end position="26"/>
    </location>
</feature>
<keyword evidence="1" id="KW-0472">Membrane</keyword>
<evidence type="ECO:0000313" key="3">
    <source>
        <dbReference type="Proteomes" id="UP000321501"/>
    </source>
</evidence>
<dbReference type="RefSeq" id="WP_146964244.1">
    <property type="nucleotide sequence ID" value="NZ_AP019835.1"/>
</dbReference>
<keyword evidence="1" id="KW-0812">Transmembrane</keyword>
<name>A0A510KDI1_9FUSO</name>
<accession>A0A510KDI1</accession>
<dbReference type="EMBL" id="AP019835">
    <property type="protein sequence ID" value="BBM49740.1"/>
    <property type="molecule type" value="Genomic_DNA"/>
</dbReference>
<reference evidence="2 3" key="1">
    <citation type="submission" date="2019-07" db="EMBL/GenBank/DDBJ databases">
        <title>Complete Genome Sequence of Leptotrichia wadei Strain JMUB3934.</title>
        <authorList>
            <person name="Watanabe S."/>
            <person name="Cui L."/>
        </authorList>
    </citation>
    <scope>NUCLEOTIDE SEQUENCE [LARGE SCALE GENOMIC DNA]</scope>
    <source>
        <strain evidence="2 3">JMUB3934</strain>
    </source>
</reference>
<evidence type="ECO:0000256" key="1">
    <source>
        <dbReference type="SAM" id="Phobius"/>
    </source>
</evidence>
<keyword evidence="1" id="KW-1133">Transmembrane helix</keyword>
<gene>
    <name evidence="2" type="ORF">JMUB3934_1036</name>
</gene>
<proteinExistence type="predicted"/>
<evidence type="ECO:0000313" key="2">
    <source>
        <dbReference type="EMBL" id="BBM49740.1"/>
    </source>
</evidence>
<dbReference type="AlphaFoldDB" id="A0A510KDI1"/>
<sequence length="153" mass="18754">MWNNLKISIFVVLLSYFIAKIVNFFNYGGIKRLKKVNVIYFIFFYIFQDIIILFSAYWFSGYLKRNKEEVLKKFDFITMKNREKFCVLVFRFSFLYSLLLEEKEKFSDEMYNNALAIKKEKKRKNNTFSIIKIMKREVETFALERVNYDFKTF</sequence>
<protein>
    <submittedName>
        <fullName evidence="2">Uncharacterized protein</fullName>
    </submittedName>
</protein>
<organism evidence="2 3">
    <name type="scientific">Leptotrichia wadei</name>
    <dbReference type="NCBI Taxonomy" id="157687"/>
    <lineage>
        <taxon>Bacteria</taxon>
        <taxon>Fusobacteriati</taxon>
        <taxon>Fusobacteriota</taxon>
        <taxon>Fusobacteriia</taxon>
        <taxon>Fusobacteriales</taxon>
        <taxon>Leptotrichiaceae</taxon>
        <taxon>Leptotrichia</taxon>
    </lineage>
</organism>
<dbReference type="Proteomes" id="UP000321501">
    <property type="component" value="Chromosome"/>
</dbReference>
<feature type="transmembrane region" description="Helical" evidence="1">
    <location>
        <begin position="38"/>
        <end position="63"/>
    </location>
</feature>